<evidence type="ECO:0000313" key="3">
    <source>
        <dbReference type="EMBL" id="OJF73017.1"/>
    </source>
</evidence>
<proteinExistence type="predicted"/>
<accession>A0A1L8MQI8</accession>
<dbReference type="PANTHER" id="PTHR36834:SF2">
    <property type="entry name" value="MEMBRANE PROTEIN"/>
    <property type="match status" value="1"/>
</dbReference>
<dbReference type="Proteomes" id="UP000182015">
    <property type="component" value="Unassembled WGS sequence"/>
</dbReference>
<dbReference type="InterPro" id="IPR006976">
    <property type="entry name" value="VanZ-like"/>
</dbReference>
<feature type="transmembrane region" description="Helical" evidence="1">
    <location>
        <begin position="137"/>
        <end position="154"/>
    </location>
</feature>
<feature type="transmembrane region" description="Helical" evidence="1">
    <location>
        <begin position="105"/>
        <end position="125"/>
    </location>
</feature>
<feature type="domain" description="VanZ-like" evidence="2">
    <location>
        <begin position="16"/>
        <end position="154"/>
    </location>
</feature>
<dbReference type="PANTHER" id="PTHR36834">
    <property type="entry name" value="MEMBRANE PROTEIN-RELATED"/>
    <property type="match status" value="1"/>
</dbReference>
<reference evidence="4" key="1">
    <citation type="submission" date="2016-06" db="EMBL/GenBank/DDBJ databases">
        <authorList>
            <person name="de Vries S.P.W."/>
            <person name="Hadjirin N.F."/>
            <person name="Lay E.M."/>
            <person name="Zadoks R.N."/>
            <person name="Peacock S.J."/>
            <person name="Parkhill J."/>
            <person name="Grant A.J."/>
            <person name="Mcdougall S."/>
            <person name="Holmes M.A."/>
        </authorList>
    </citation>
    <scope>NUCLEOTIDE SEQUENCE [LARGE SCALE GENOMIC DNA]</scope>
    <source>
        <strain evidence="4">NZ1587</strain>
    </source>
</reference>
<keyword evidence="1" id="KW-0472">Membrane</keyword>
<evidence type="ECO:0000313" key="4">
    <source>
        <dbReference type="Proteomes" id="UP000182015"/>
    </source>
</evidence>
<dbReference type="EMBL" id="LZDD01000001">
    <property type="protein sequence ID" value="OJF73017.1"/>
    <property type="molecule type" value="Genomic_DNA"/>
</dbReference>
<feature type="transmembrane region" description="Helical" evidence="1">
    <location>
        <begin position="6"/>
        <end position="30"/>
    </location>
</feature>
<evidence type="ECO:0000259" key="2">
    <source>
        <dbReference type="Pfam" id="PF04892"/>
    </source>
</evidence>
<keyword evidence="4" id="KW-1185">Reference proteome</keyword>
<dbReference type="InterPro" id="IPR053150">
    <property type="entry name" value="Teicoplanin_resist-assoc"/>
</dbReference>
<name>A0A1L8MQI8_9STRE</name>
<feature type="transmembrane region" description="Helical" evidence="1">
    <location>
        <begin position="67"/>
        <end position="93"/>
    </location>
</feature>
<comment type="caution">
    <text evidence="3">The sequence shown here is derived from an EMBL/GenBank/DDBJ whole genome shotgun (WGS) entry which is preliminary data.</text>
</comment>
<sequence length="162" mass="19021">MALPKGWLRLLKFLLVFYALAIAIMCFTPNPQIFEGMETPNIIYYGRLRLLLIPFNSFVGLKEVTSLFQLIWIFCQNLLNMFLLYPLILLVHILSSRWQTYRKSLLLAFLISLFIECNQLLLDLAINANRVFEIDDLWTNSLGGFFAFMTYLLISKNRIKRN</sequence>
<keyword evidence="1" id="KW-1133">Transmembrane helix</keyword>
<evidence type="ECO:0000256" key="1">
    <source>
        <dbReference type="SAM" id="Phobius"/>
    </source>
</evidence>
<protein>
    <recommendedName>
        <fullName evidence="2">VanZ-like domain-containing protein</fullName>
    </recommendedName>
</protein>
<gene>
    <name evidence="3" type="ORF">A9Q68_00425</name>
</gene>
<dbReference type="Pfam" id="PF04892">
    <property type="entry name" value="VanZ"/>
    <property type="match status" value="1"/>
</dbReference>
<organism evidence="3 4">
    <name type="scientific">Streptococcus bovimastitidis</name>
    <dbReference type="NCBI Taxonomy" id="1856638"/>
    <lineage>
        <taxon>Bacteria</taxon>
        <taxon>Bacillati</taxon>
        <taxon>Bacillota</taxon>
        <taxon>Bacilli</taxon>
        <taxon>Lactobacillales</taxon>
        <taxon>Streptococcaceae</taxon>
        <taxon>Streptococcus</taxon>
    </lineage>
</organism>
<dbReference type="STRING" id="1856638.A9Q68_00425"/>
<keyword evidence="1" id="KW-0812">Transmembrane</keyword>
<dbReference type="AlphaFoldDB" id="A0A1L8MQI8"/>